<dbReference type="EMBL" id="BAAAUD010000047">
    <property type="protein sequence ID" value="GAA2955691.1"/>
    <property type="molecule type" value="Genomic_DNA"/>
</dbReference>
<dbReference type="RefSeq" id="WP_344497442.1">
    <property type="nucleotide sequence ID" value="NZ_BAAAUD010000047.1"/>
</dbReference>
<accession>A0ABN3XHF5</accession>
<evidence type="ECO:0000313" key="2">
    <source>
        <dbReference type="Proteomes" id="UP001500403"/>
    </source>
</evidence>
<protein>
    <submittedName>
        <fullName evidence="1">Uncharacterized protein</fullName>
    </submittedName>
</protein>
<reference evidence="1 2" key="1">
    <citation type="journal article" date="2019" name="Int. J. Syst. Evol. Microbiol.">
        <title>The Global Catalogue of Microorganisms (GCM) 10K type strain sequencing project: providing services to taxonomists for standard genome sequencing and annotation.</title>
        <authorList>
            <consortium name="The Broad Institute Genomics Platform"/>
            <consortium name="The Broad Institute Genome Sequencing Center for Infectious Disease"/>
            <person name="Wu L."/>
            <person name="Ma J."/>
        </authorList>
    </citation>
    <scope>NUCLEOTIDE SEQUENCE [LARGE SCALE GENOMIC DNA]</scope>
    <source>
        <strain evidence="1 2">JCM 9088</strain>
    </source>
</reference>
<proteinExistence type="predicted"/>
<keyword evidence="2" id="KW-1185">Reference proteome</keyword>
<comment type="caution">
    <text evidence="1">The sequence shown here is derived from an EMBL/GenBank/DDBJ whole genome shotgun (WGS) entry which is preliminary data.</text>
</comment>
<gene>
    <name evidence="1" type="ORF">GCM10010446_45940</name>
</gene>
<evidence type="ECO:0000313" key="1">
    <source>
        <dbReference type="EMBL" id="GAA2955691.1"/>
    </source>
</evidence>
<organism evidence="1 2">
    <name type="scientific">Streptomyces enissocaesilis</name>
    <dbReference type="NCBI Taxonomy" id="332589"/>
    <lineage>
        <taxon>Bacteria</taxon>
        <taxon>Bacillati</taxon>
        <taxon>Actinomycetota</taxon>
        <taxon>Actinomycetes</taxon>
        <taxon>Kitasatosporales</taxon>
        <taxon>Streptomycetaceae</taxon>
        <taxon>Streptomyces</taxon>
        <taxon>Streptomyces rochei group</taxon>
    </lineage>
</organism>
<dbReference type="Proteomes" id="UP001500403">
    <property type="component" value="Unassembled WGS sequence"/>
</dbReference>
<sequence length="63" mass="6956">MDDQGRDMIQAAETVELTCRPTRGDIAAGIRVRDRVRRPDALRRALVAGLGLLLTMRRAAPGR</sequence>
<name>A0ABN3XHF5_9ACTN</name>